<dbReference type="Pfam" id="PF03732">
    <property type="entry name" value="Retrotrans_gag"/>
    <property type="match status" value="1"/>
</dbReference>
<keyword evidence="1" id="KW-0862">Zinc</keyword>
<dbReference type="Pfam" id="PF22938">
    <property type="entry name" value="Integrase_p58_C"/>
    <property type="match status" value="1"/>
</dbReference>
<dbReference type="InterPro" id="IPR036397">
    <property type="entry name" value="RNaseH_sf"/>
</dbReference>
<dbReference type="InterPro" id="IPR054465">
    <property type="entry name" value="Integrase_p58-like_C"/>
</dbReference>
<dbReference type="PANTHER" id="PTHR37984">
    <property type="entry name" value="PROTEIN CBG26694"/>
    <property type="match status" value="1"/>
</dbReference>
<protein>
    <submittedName>
        <fullName evidence="5">Uncharacterized protein</fullName>
    </submittedName>
</protein>
<dbReference type="PROSITE" id="PS50158">
    <property type="entry name" value="ZF_CCHC"/>
    <property type="match status" value="1"/>
</dbReference>
<dbReference type="Gene3D" id="4.10.60.10">
    <property type="entry name" value="Zinc finger, CCHC-type"/>
    <property type="match status" value="1"/>
</dbReference>
<evidence type="ECO:0000313" key="6">
    <source>
        <dbReference type="Proteomes" id="UP000683360"/>
    </source>
</evidence>
<dbReference type="InterPro" id="IPR001878">
    <property type="entry name" value="Znf_CCHC"/>
</dbReference>
<dbReference type="InterPro" id="IPR050951">
    <property type="entry name" value="Retrovirus_Pol_polyprotein"/>
</dbReference>
<dbReference type="SUPFAM" id="SSF57756">
    <property type="entry name" value="Retrovirus zinc finger-like domains"/>
    <property type="match status" value="1"/>
</dbReference>
<dbReference type="SUPFAM" id="SSF47781">
    <property type="entry name" value="RuvA domain 2-like"/>
    <property type="match status" value="1"/>
</dbReference>
<proteinExistence type="predicted"/>
<dbReference type="Gene3D" id="1.10.340.70">
    <property type="match status" value="1"/>
</dbReference>
<dbReference type="AlphaFoldDB" id="A0A8S3T300"/>
<dbReference type="Gene3D" id="1.10.150.320">
    <property type="entry name" value="Photosystem II 12 kDa extrinsic protein"/>
    <property type="match status" value="1"/>
</dbReference>
<dbReference type="Pfam" id="PF00098">
    <property type="entry name" value="zf-CCHC"/>
    <property type="match status" value="1"/>
</dbReference>
<dbReference type="InterPro" id="IPR012337">
    <property type="entry name" value="RNaseH-like_sf"/>
</dbReference>
<keyword evidence="6" id="KW-1185">Reference proteome</keyword>
<dbReference type="InterPro" id="IPR001584">
    <property type="entry name" value="Integrase_cat-core"/>
</dbReference>
<evidence type="ECO:0000259" key="3">
    <source>
        <dbReference type="PROSITE" id="PS50158"/>
    </source>
</evidence>
<keyword evidence="2" id="KW-0175">Coiled coil</keyword>
<evidence type="ECO:0000313" key="5">
    <source>
        <dbReference type="EMBL" id="CAG2223318.1"/>
    </source>
</evidence>
<dbReference type="GO" id="GO:0015074">
    <property type="term" value="P:DNA integration"/>
    <property type="evidence" value="ECO:0007669"/>
    <property type="project" value="InterPro"/>
</dbReference>
<dbReference type="PROSITE" id="PS50994">
    <property type="entry name" value="INTEGRASE"/>
    <property type="match status" value="1"/>
</dbReference>
<dbReference type="Gene3D" id="3.30.420.10">
    <property type="entry name" value="Ribonuclease H-like superfamily/Ribonuclease H"/>
    <property type="match status" value="1"/>
</dbReference>
<accession>A0A8S3T300</accession>
<name>A0A8S3T300_MYTED</name>
<feature type="coiled-coil region" evidence="2">
    <location>
        <begin position="74"/>
        <end position="101"/>
    </location>
</feature>
<feature type="domain" description="Integrase catalytic" evidence="4">
    <location>
        <begin position="717"/>
        <end position="876"/>
    </location>
</feature>
<keyword evidence="1" id="KW-0479">Metal-binding</keyword>
<evidence type="ECO:0000259" key="4">
    <source>
        <dbReference type="PROSITE" id="PS50994"/>
    </source>
</evidence>
<evidence type="ECO:0000256" key="2">
    <source>
        <dbReference type="SAM" id="Coils"/>
    </source>
</evidence>
<keyword evidence="1" id="KW-0863">Zinc-finger</keyword>
<reference evidence="5" key="1">
    <citation type="submission" date="2021-03" db="EMBL/GenBank/DDBJ databases">
        <authorList>
            <person name="Bekaert M."/>
        </authorList>
    </citation>
    <scope>NUCLEOTIDE SEQUENCE</scope>
</reference>
<evidence type="ECO:0000256" key="1">
    <source>
        <dbReference type="PROSITE-ProRule" id="PRU00047"/>
    </source>
</evidence>
<sequence>MATNINTATYDDLLLLENIGKSRANAILQERSKKKILSIQDLKLIPDIPENVWDNLVDTGKINFEPEEGSLKFNHEMQEYVRSLQENLRDKDKQLQSFNAAIEEQGQEFKTQMTGIEAQHQKNIAEIHMQFEEKLVNMQNQFKDNMEKEKVFREEREHHWNKREKELVQKHELELKINQMAPSGIYGKDPTLSEVSVPKEIKENKVPTVTKNQTTEDRYVKSSIEGPLTPKMSTFDGKADWRPYFAQFCHIAKRCKWSEQQKLDNLIVCLRDKALKFYSSRPVEIKDNFQVLCKKMNDRFGRKDLPHILRRQLQEAKQGSDESLEEFADKVQELATDGYPESPDYFIQIVAVDAFLKGCAEKQAALVAMDKNPSSLDEATQYMKSAITNQRLIMGSRKTTDIKRVTFEDPAELKDSDAVIRAIYREKPQLESSKMDIRVKKNEDDIQEMKKSLSQILNILKGKDERSRSPIAFRKSSPAPSPDRKRLENSTCFACGNLGHFAASCPKRNFDRSRSPSPRAGIDINSLPCGGCKFCRRAQEQWKTFEEDIDYVTPLAVRRVNAIPDLPVWIGQIPREEIQQCQLQDPDTSLLLTWLQENYSPSRNELQLCSPAVKHFWQCQPQLRIQDGILYYWWEDPILPKLLLVAPKALHREFLENCHSRKFSGHLGQDKTLARLKKQVVWHHMREDCLLFIKTCKICSMNKKPNIRPKAELGQYLSGVPMGRVHMDLLGPLPVTKQKNKYVLMIVDQFTKWLECFPIPGQTAEIVAKAAVDGFISRFGCPLEVHTDQGKNVDGNLMWNLCELLEISKTRTTAYHPASNGQVERYNRTVLQIIRCFLNKKQCEWDVHLQQLVGAIRATENRQTGFTPNVMMLGREVFHPIDLMLGTSRDTAKDPPEYIKQLKETLYEVHELARVNLQRAQKRQKKDYDLKTNQQKYDIGDIVLKINSATKVGQTPKFKQPWKGPYIVTEVKSPVLYKIQDKKTESVVHHDRLKMCYFTELPIWLKRLRNNILHDTDSNVPIENEDSEDLDDIYDISGLFTNPDPVSDSLTSEPDINLTHNLQDITLESDTLTPDQGHRPVIQNIDELLDHSTDLDHTFVYDVKENNTETATASRGRRRRQLPAYLADYVQDWELE</sequence>
<feature type="domain" description="CCHC-type" evidence="3">
    <location>
        <begin position="492"/>
        <end position="507"/>
    </location>
</feature>
<dbReference type="InterPro" id="IPR036875">
    <property type="entry name" value="Znf_CCHC_sf"/>
</dbReference>
<dbReference type="FunFam" id="3.30.420.10:FF:000032">
    <property type="entry name" value="Retrovirus-related Pol polyprotein from transposon 297-like Protein"/>
    <property type="match status" value="1"/>
</dbReference>
<comment type="caution">
    <text evidence="5">The sequence shown here is derived from an EMBL/GenBank/DDBJ whole genome shotgun (WGS) entry which is preliminary data.</text>
</comment>
<dbReference type="SUPFAM" id="SSF53098">
    <property type="entry name" value="Ribonuclease H-like"/>
    <property type="match status" value="1"/>
</dbReference>
<dbReference type="InterPro" id="IPR005162">
    <property type="entry name" value="Retrotrans_gag_dom"/>
</dbReference>
<dbReference type="OrthoDB" id="6159374at2759"/>
<dbReference type="GO" id="GO:0003676">
    <property type="term" value="F:nucleic acid binding"/>
    <property type="evidence" value="ECO:0007669"/>
    <property type="project" value="InterPro"/>
</dbReference>
<dbReference type="Pfam" id="PF17921">
    <property type="entry name" value="Integrase_H2C2"/>
    <property type="match status" value="1"/>
</dbReference>
<dbReference type="SMART" id="SM00343">
    <property type="entry name" value="ZnF_C2HC"/>
    <property type="match status" value="1"/>
</dbReference>
<dbReference type="PANTHER" id="PTHR37984:SF15">
    <property type="entry name" value="INTEGRASE CATALYTIC DOMAIN-CONTAINING PROTEIN"/>
    <property type="match status" value="1"/>
</dbReference>
<dbReference type="EMBL" id="CAJPWZ010001783">
    <property type="protein sequence ID" value="CAG2223318.1"/>
    <property type="molecule type" value="Genomic_DNA"/>
</dbReference>
<organism evidence="5 6">
    <name type="scientific">Mytilus edulis</name>
    <name type="common">Blue mussel</name>
    <dbReference type="NCBI Taxonomy" id="6550"/>
    <lineage>
        <taxon>Eukaryota</taxon>
        <taxon>Metazoa</taxon>
        <taxon>Spiralia</taxon>
        <taxon>Lophotrochozoa</taxon>
        <taxon>Mollusca</taxon>
        <taxon>Bivalvia</taxon>
        <taxon>Autobranchia</taxon>
        <taxon>Pteriomorphia</taxon>
        <taxon>Mytilida</taxon>
        <taxon>Mytiloidea</taxon>
        <taxon>Mytilidae</taxon>
        <taxon>Mytilinae</taxon>
        <taxon>Mytilus</taxon>
    </lineage>
</organism>
<dbReference type="Proteomes" id="UP000683360">
    <property type="component" value="Unassembled WGS sequence"/>
</dbReference>
<dbReference type="InterPro" id="IPR041588">
    <property type="entry name" value="Integrase_H2C2"/>
</dbReference>
<dbReference type="GO" id="GO:0008270">
    <property type="term" value="F:zinc ion binding"/>
    <property type="evidence" value="ECO:0007669"/>
    <property type="project" value="UniProtKB-KW"/>
</dbReference>
<gene>
    <name evidence="5" type="ORF">MEDL_36610</name>
</gene>
<dbReference type="FunFam" id="1.10.340.70:FF:000001">
    <property type="entry name" value="Retrovirus-related Pol polyprotein from transposon gypsy-like Protein"/>
    <property type="match status" value="1"/>
</dbReference>
<dbReference type="Pfam" id="PF00665">
    <property type="entry name" value="rve"/>
    <property type="match status" value="1"/>
</dbReference>
<dbReference type="InterPro" id="IPR010994">
    <property type="entry name" value="RuvA_2-like"/>
</dbReference>